<dbReference type="AlphaFoldDB" id="A0A9J5X2Q4"/>
<name>A0A9J5X2Q4_SOLCO</name>
<accession>A0A9J5X2Q4</accession>
<keyword evidence="2" id="KW-1185">Reference proteome</keyword>
<evidence type="ECO:0000313" key="2">
    <source>
        <dbReference type="Proteomes" id="UP000824120"/>
    </source>
</evidence>
<proteinExistence type="predicted"/>
<sequence>MKDLSEVMNEEGWDFENLQQLLPGRIVNHIQEQLGNFVSSNLCDRTLWLLNSTCKFTVSTAWDLLRGKKRKKISSLKLFG</sequence>
<comment type="caution">
    <text evidence="1">The sequence shown here is derived from an EMBL/GenBank/DDBJ whole genome shotgun (WGS) entry which is preliminary data.</text>
</comment>
<protein>
    <submittedName>
        <fullName evidence="1">Uncharacterized protein</fullName>
    </submittedName>
</protein>
<dbReference type="Proteomes" id="UP000824120">
    <property type="component" value="Chromosome 10"/>
</dbReference>
<dbReference type="EMBL" id="JACXVP010000010">
    <property type="protein sequence ID" value="KAG5581360.1"/>
    <property type="molecule type" value="Genomic_DNA"/>
</dbReference>
<evidence type="ECO:0000313" key="1">
    <source>
        <dbReference type="EMBL" id="KAG5581360.1"/>
    </source>
</evidence>
<gene>
    <name evidence="1" type="ORF">H5410_051987</name>
</gene>
<reference evidence="1 2" key="1">
    <citation type="submission" date="2020-09" db="EMBL/GenBank/DDBJ databases">
        <title>De no assembly of potato wild relative species, Solanum commersonii.</title>
        <authorList>
            <person name="Cho K."/>
        </authorList>
    </citation>
    <scope>NUCLEOTIDE SEQUENCE [LARGE SCALE GENOMIC DNA]</scope>
    <source>
        <strain evidence="1">LZ3.2</strain>
        <tissue evidence="1">Leaf</tissue>
    </source>
</reference>
<organism evidence="1 2">
    <name type="scientific">Solanum commersonii</name>
    <name type="common">Commerson's wild potato</name>
    <name type="synonym">Commerson's nightshade</name>
    <dbReference type="NCBI Taxonomy" id="4109"/>
    <lineage>
        <taxon>Eukaryota</taxon>
        <taxon>Viridiplantae</taxon>
        <taxon>Streptophyta</taxon>
        <taxon>Embryophyta</taxon>
        <taxon>Tracheophyta</taxon>
        <taxon>Spermatophyta</taxon>
        <taxon>Magnoliopsida</taxon>
        <taxon>eudicotyledons</taxon>
        <taxon>Gunneridae</taxon>
        <taxon>Pentapetalae</taxon>
        <taxon>asterids</taxon>
        <taxon>lamiids</taxon>
        <taxon>Solanales</taxon>
        <taxon>Solanaceae</taxon>
        <taxon>Solanoideae</taxon>
        <taxon>Solaneae</taxon>
        <taxon>Solanum</taxon>
    </lineage>
</organism>